<dbReference type="Gene3D" id="2.30.40.10">
    <property type="entry name" value="Urease, subunit C, domain 1"/>
    <property type="match status" value="1"/>
</dbReference>
<dbReference type="EMBL" id="BARS01047791">
    <property type="protein sequence ID" value="GAG29731.1"/>
    <property type="molecule type" value="Genomic_DNA"/>
</dbReference>
<reference evidence="1" key="1">
    <citation type="journal article" date="2014" name="Front. Microbiol.">
        <title>High frequency of phylogenetically diverse reductive dehalogenase-homologous genes in deep subseafloor sedimentary metagenomes.</title>
        <authorList>
            <person name="Kawai M."/>
            <person name="Futagami T."/>
            <person name="Toyoda A."/>
            <person name="Takaki Y."/>
            <person name="Nishi S."/>
            <person name="Hori S."/>
            <person name="Arai W."/>
            <person name="Tsubouchi T."/>
            <person name="Morono Y."/>
            <person name="Uchiyama I."/>
            <person name="Ito T."/>
            <person name="Fujiyama A."/>
            <person name="Inagaki F."/>
            <person name="Takami H."/>
        </authorList>
    </citation>
    <scope>NUCLEOTIDE SEQUENCE</scope>
    <source>
        <strain evidence="1">Expedition CK06-06</strain>
    </source>
</reference>
<protein>
    <recommendedName>
        <fullName evidence="2">Amidohydrolase 3 domain-containing protein</fullName>
    </recommendedName>
</protein>
<dbReference type="AlphaFoldDB" id="X0XYA5"/>
<dbReference type="InterPro" id="IPR011059">
    <property type="entry name" value="Metal-dep_hydrolase_composite"/>
</dbReference>
<sequence>MSDEYDILIKNASIIDGTGSPAYKGAIAVKDECIAAVGKVEGDLRADAEKVIDACSLVVTPGFI</sequence>
<comment type="caution">
    <text evidence="1">The sequence shown here is derived from an EMBL/GenBank/DDBJ whole genome shotgun (WGS) entry which is preliminary data.</text>
</comment>
<dbReference type="GO" id="GO:0016810">
    <property type="term" value="F:hydrolase activity, acting on carbon-nitrogen (but not peptide) bonds"/>
    <property type="evidence" value="ECO:0007669"/>
    <property type="project" value="InterPro"/>
</dbReference>
<evidence type="ECO:0000313" key="1">
    <source>
        <dbReference type="EMBL" id="GAG29731.1"/>
    </source>
</evidence>
<dbReference type="SUPFAM" id="SSF51338">
    <property type="entry name" value="Composite domain of metallo-dependent hydrolases"/>
    <property type="match status" value="1"/>
</dbReference>
<gene>
    <name evidence="1" type="ORF">S01H1_71736</name>
</gene>
<accession>X0XYA5</accession>
<feature type="non-terminal residue" evidence="1">
    <location>
        <position position="64"/>
    </location>
</feature>
<evidence type="ECO:0008006" key="2">
    <source>
        <dbReference type="Google" id="ProtNLM"/>
    </source>
</evidence>
<proteinExistence type="predicted"/>
<name>X0XYA5_9ZZZZ</name>
<organism evidence="1">
    <name type="scientific">marine sediment metagenome</name>
    <dbReference type="NCBI Taxonomy" id="412755"/>
    <lineage>
        <taxon>unclassified sequences</taxon>
        <taxon>metagenomes</taxon>
        <taxon>ecological metagenomes</taxon>
    </lineage>
</organism>